<name>A0A8X6QL85_NEPPI</name>
<comment type="caution">
    <text evidence="2">The sequence shown here is derived from an EMBL/GenBank/DDBJ whole genome shotgun (WGS) entry which is preliminary data.</text>
</comment>
<organism evidence="2 3">
    <name type="scientific">Nephila pilipes</name>
    <name type="common">Giant wood spider</name>
    <name type="synonym">Nephila maculata</name>
    <dbReference type="NCBI Taxonomy" id="299642"/>
    <lineage>
        <taxon>Eukaryota</taxon>
        <taxon>Metazoa</taxon>
        <taxon>Ecdysozoa</taxon>
        <taxon>Arthropoda</taxon>
        <taxon>Chelicerata</taxon>
        <taxon>Arachnida</taxon>
        <taxon>Araneae</taxon>
        <taxon>Araneomorphae</taxon>
        <taxon>Entelegynae</taxon>
        <taxon>Araneoidea</taxon>
        <taxon>Nephilidae</taxon>
        <taxon>Nephila</taxon>
    </lineage>
</organism>
<accession>A0A8X6QL85</accession>
<feature type="non-terminal residue" evidence="2">
    <location>
        <position position="1"/>
    </location>
</feature>
<reference evidence="2" key="1">
    <citation type="submission" date="2020-08" db="EMBL/GenBank/DDBJ databases">
        <title>Multicomponent nature underlies the extraordinary mechanical properties of spider dragline silk.</title>
        <authorList>
            <person name="Kono N."/>
            <person name="Nakamura H."/>
            <person name="Mori M."/>
            <person name="Yoshida Y."/>
            <person name="Ohtoshi R."/>
            <person name="Malay A.D."/>
            <person name="Moran D.A.P."/>
            <person name="Tomita M."/>
            <person name="Numata K."/>
            <person name="Arakawa K."/>
        </authorList>
    </citation>
    <scope>NUCLEOTIDE SEQUENCE</scope>
</reference>
<gene>
    <name evidence="2" type="ORF">NPIL_174181</name>
</gene>
<feature type="signal peptide" evidence="1">
    <location>
        <begin position="1"/>
        <end position="27"/>
    </location>
</feature>
<evidence type="ECO:0000256" key="1">
    <source>
        <dbReference type="SAM" id="SignalP"/>
    </source>
</evidence>
<protein>
    <submittedName>
        <fullName evidence="2">Uncharacterized protein</fullName>
    </submittedName>
</protein>
<proteinExistence type="predicted"/>
<feature type="chain" id="PRO_5036472333" evidence="1">
    <location>
        <begin position="28"/>
        <end position="142"/>
    </location>
</feature>
<dbReference type="Proteomes" id="UP000887013">
    <property type="component" value="Unassembled WGS sequence"/>
</dbReference>
<dbReference type="EMBL" id="BMAW01083222">
    <property type="protein sequence ID" value="GFU32656.1"/>
    <property type="molecule type" value="Genomic_DNA"/>
</dbReference>
<evidence type="ECO:0000313" key="3">
    <source>
        <dbReference type="Proteomes" id="UP000887013"/>
    </source>
</evidence>
<sequence length="142" mass="15172">MFPNTGEKQCNIFWICFLYLLAAAGIADREIAAGYAVDTRQSTATIQPPVSPRKRAGAAHTAAPLPKIVHPKQLLFVDVANVNLPKCNGKPQLGRSSFVIKDNSSARHLLAAAGIAVREIAAGYAVDTLQSTATVQPPIRPR</sequence>
<dbReference type="AlphaFoldDB" id="A0A8X6QL85"/>
<keyword evidence="3" id="KW-1185">Reference proteome</keyword>
<evidence type="ECO:0000313" key="2">
    <source>
        <dbReference type="EMBL" id="GFU32656.1"/>
    </source>
</evidence>
<keyword evidence="1" id="KW-0732">Signal</keyword>